<organism evidence="2">
    <name type="scientific">Candidozyma auris</name>
    <name type="common">Yeast</name>
    <name type="synonym">Candida auris</name>
    <dbReference type="NCBI Taxonomy" id="498019"/>
    <lineage>
        <taxon>Eukaryota</taxon>
        <taxon>Fungi</taxon>
        <taxon>Dikarya</taxon>
        <taxon>Ascomycota</taxon>
        <taxon>Saccharomycotina</taxon>
        <taxon>Pichiomycetes</taxon>
        <taxon>Metschnikowiaceae</taxon>
        <taxon>Candidozyma</taxon>
    </lineage>
</organism>
<feature type="region of interest" description="Disordered" evidence="1">
    <location>
        <begin position="1223"/>
        <end position="1251"/>
    </location>
</feature>
<reference evidence="2" key="2">
    <citation type="submission" date="2017-11" db="EMBL/GenBank/DDBJ databases">
        <title>Candida auris genome assembly and annotation.</title>
        <authorList>
            <person name="Munoz J.F."/>
            <person name="Gade L.G."/>
            <person name="Chow N.A."/>
            <person name="Litvintseva A.P."/>
            <person name="Loparev V.N."/>
            <person name="Cuomo C.A."/>
        </authorList>
    </citation>
    <scope>NUCLEOTIDE SEQUENCE</scope>
    <source>
        <strain evidence="2">B8441</strain>
    </source>
</reference>
<feature type="region of interest" description="Disordered" evidence="1">
    <location>
        <begin position="635"/>
        <end position="772"/>
    </location>
</feature>
<reference evidence="2" key="1">
    <citation type="journal article" date="2017" name="Clin. Infect. Dis.">
        <title>Simultaneous emergence of multidrug-resistant Candida auris on 3 continents confirmed by whole-genome sequencing and epidemiological analyses.</title>
        <authorList>
            <person name="Lockhart S.R."/>
            <person name="Etienne K.A."/>
            <person name="Vallabhaneni S."/>
            <person name="Farooqi J."/>
            <person name="Chowdhary A."/>
            <person name="Govender N.P."/>
            <person name="Colombo A.L."/>
            <person name="Calvo B."/>
            <person name="Cuomo C.A."/>
            <person name="Desjardins C.A."/>
            <person name="Berkow E.L."/>
            <person name="Castanheira M."/>
            <person name="Magobo R.E."/>
            <person name="Jabeen K."/>
            <person name="Asghar R.J."/>
            <person name="Meis J.F."/>
            <person name="Jackson B."/>
            <person name="Chiller T."/>
            <person name="Litvintseva A.P."/>
        </authorList>
    </citation>
    <scope>NUCLEOTIDE SEQUENCE [LARGE SCALE GENOMIC DNA]</scope>
    <source>
        <strain evidence="2">B8441</strain>
    </source>
</reference>
<evidence type="ECO:0000256" key="1">
    <source>
        <dbReference type="SAM" id="MobiDB-lite"/>
    </source>
</evidence>
<feature type="compositionally biased region" description="Polar residues" evidence="1">
    <location>
        <begin position="1223"/>
        <end position="1234"/>
    </location>
</feature>
<dbReference type="VEuPathDB" id="FungiDB:B9J08_001810"/>
<dbReference type="VEuPathDB" id="FungiDB:CJI97_002471"/>
<reference evidence="3" key="3">
    <citation type="submission" date="2021-06" db="EMBL/GenBank/DDBJ databases">
        <title>Candida auris outbreak in lebanese hospital.</title>
        <authorList>
            <person name="Finianos M."/>
        </authorList>
    </citation>
    <scope>NUCLEOTIDE SEQUENCE</scope>
    <source>
        <strain evidence="3">CA7LBN</strain>
    </source>
</reference>
<sequence>MAKATNYTNGTDVQFNYSPIPSDNSMANNDLGASTAPSKKKKKKKKKKAKSSSSDPNHEDGPKQDSGRQFSVHDATINDPDAEYPTSRVIKVGPSGDLIVESLDDEYPETEKEQGAQRGYNPSQDHDFSIFHFHNEEEREFWLSLPDSEKKEILRVDRDSLMENLRNLRRNQPNKGLHPAPLHPGDHKAGQDTEQCTCSYCGRNSRYIEDELAMAYNQHLDVIANYLENSMHRNEIPRELLEPSSHQFEEASANTKHMSMEITHLHTWDQKAVSPDVLPRKSSSKVAPKSKSPKIASSSASQGQDSGSDDAVKPLAKEDGETTTENEEMSLMNLEPQEMLDILGKAKKVSELINPSTVQELVKYELLQRNIKPEAAIDESAKNLTEIFANIKKDDENGIAKTVEFIKCCSRLYKESNDQFNDVSQFLSNVADLIMKNDGKPFIDMLESLTDARNARANSIEEARAEEVYDDDDHEITRSAEFEGQVLQSPLNASSASNGFDDNESNQSDGEESPEEDDYDDSYEYDHDHDHDHDHEYVCDHTCSHEPDCEHDCEHDDYDHDDDVNDDLDSNQDYDDGEFDDEEERRGRRQEIRGFVMIQAINMIRARFYEAYERKISEDRTQKFIAELEAEEKAKKERELKKFQAKEKQKEKKRLQQQAREEEKKRKEAEELARKEEAARKQEERRREQMRKQEEDRLRKEAEKRKKIEALQKKEREQQQERERKRKVEEERKRSEARKAEEEACNREREKKRSQEEAVKKERQIRREEKEECEQKMLGRNILERNRELEVEQERHEVISREQSWRTQTIDANVPYNERSINSNIPLSSQSQRLKAHEAITEKILDTKETNQGLNSEENSAFSRDPFDDTEEYLSKQQQEILNRANNLTLDESSSLNPFEETSIHPGGTSTSPLKNPLLDQLNRARPESFSSISTPTPQMMESNPIGFSGHGVLPNRNSDFINNHEGFNGTEWGSGNSFVSSQKHSTFGTGQNSSQFSPFSSTAALNQINQPPVDMLSNPSIRGASTSNIPQSNSFLWSDGATTRNNSIWGGSTSETQQGGIWSSNNCQQPLPNGFAANNRSSFSEQTAHLDYGIIQKAAYEAYKSLLGSNQMMYGMAPVQTMFSITRAILGDHTLGMGDFLKALGANGDYTSEIFHDDNGSVVNIKMSQNSVPSTHTKFPPPANLSRPPMAQQFNQQTQFPFKGASQPSPFQQNQHFQSPMANLQHTSPQPFKSMNVPPPGLQPNENESAKPSAFQFSNTISGSINPLGYGQHGSIW</sequence>
<evidence type="ECO:0000313" key="3">
    <source>
        <dbReference type="EMBL" id="QWW22669.1"/>
    </source>
</evidence>
<feature type="compositionally biased region" description="Low complexity" evidence="1">
    <location>
        <begin position="280"/>
        <end position="306"/>
    </location>
</feature>
<dbReference type="OMA" id="SCACKYC"/>
<dbReference type="AlphaFoldDB" id="A0A2H0ZYK6"/>
<dbReference type="VEuPathDB" id="FungiDB:CJJ09_001673"/>
<dbReference type="VEuPathDB" id="FungiDB:CJJ07_003768"/>
<evidence type="ECO:0000313" key="2">
    <source>
        <dbReference type="EMBL" id="PIS55705.1"/>
    </source>
</evidence>
<feature type="region of interest" description="Disordered" evidence="1">
    <location>
        <begin position="892"/>
        <end position="917"/>
    </location>
</feature>
<feature type="compositionally biased region" description="Basic residues" evidence="1">
    <location>
        <begin position="38"/>
        <end position="50"/>
    </location>
</feature>
<feature type="compositionally biased region" description="Basic and acidic residues" evidence="1">
    <location>
        <begin position="659"/>
        <end position="772"/>
    </location>
</feature>
<dbReference type="STRING" id="498019.A0A2H0ZYK6"/>
<dbReference type="VEuPathDB" id="FungiDB:CJI96_0000268"/>
<feature type="region of interest" description="Disordered" evidence="1">
    <location>
        <begin position="1"/>
        <end position="89"/>
    </location>
</feature>
<feature type="region of interest" description="Disordered" evidence="1">
    <location>
        <begin position="491"/>
        <end position="530"/>
    </location>
</feature>
<feature type="compositionally biased region" description="Polar residues" evidence="1">
    <location>
        <begin position="491"/>
        <end position="500"/>
    </location>
</feature>
<feature type="compositionally biased region" description="Acidic residues" evidence="1">
    <location>
        <begin position="501"/>
        <end position="523"/>
    </location>
</feature>
<feature type="region of interest" description="Disordered" evidence="1">
    <location>
        <begin position="171"/>
        <end position="192"/>
    </location>
</feature>
<gene>
    <name evidence="2" type="ORF">B9J08_001810</name>
    <name evidence="3" type="ORF">CA7LBN_001415</name>
</gene>
<evidence type="ECO:0008006" key="4">
    <source>
        <dbReference type="Google" id="ProtNLM"/>
    </source>
</evidence>
<feature type="compositionally biased region" description="Polar residues" evidence="1">
    <location>
        <begin position="1"/>
        <end position="37"/>
    </location>
</feature>
<accession>A0A2H0ZYK6</accession>
<feature type="compositionally biased region" description="Basic and acidic residues" evidence="1">
    <location>
        <begin position="635"/>
        <end position="650"/>
    </location>
</feature>
<name>A0A2H0ZYK6_CANAR</name>
<dbReference type="EMBL" id="CP076749">
    <property type="protein sequence ID" value="QWW22669.1"/>
    <property type="molecule type" value="Genomic_DNA"/>
</dbReference>
<proteinExistence type="predicted"/>
<protein>
    <recommendedName>
        <fullName evidence="4">Stress response protein NST1</fullName>
    </recommendedName>
</protein>
<feature type="region of interest" description="Disordered" evidence="1">
    <location>
        <begin position="271"/>
        <end position="334"/>
    </location>
</feature>
<feature type="compositionally biased region" description="Basic and acidic residues" evidence="1">
    <location>
        <begin position="56"/>
        <end position="66"/>
    </location>
</feature>
<feature type="region of interest" description="Disordered" evidence="1">
    <location>
        <begin position="560"/>
        <end position="587"/>
    </location>
</feature>
<dbReference type="EMBL" id="PEKT02000004">
    <property type="protein sequence ID" value="PIS55705.1"/>
    <property type="molecule type" value="Genomic_DNA"/>
</dbReference>
<feature type="compositionally biased region" description="Basic and acidic residues" evidence="1">
    <location>
        <begin position="310"/>
        <end position="320"/>
    </location>
</feature>
<feature type="compositionally biased region" description="Acidic residues" evidence="1">
    <location>
        <begin position="560"/>
        <end position="583"/>
    </location>
</feature>
<dbReference type="Proteomes" id="UP000825438">
    <property type="component" value="Chromosome I"/>
</dbReference>